<keyword evidence="4" id="KW-1185">Reference proteome</keyword>
<feature type="chain" id="PRO_5027552571" evidence="3">
    <location>
        <begin position="25"/>
        <end position="203"/>
    </location>
</feature>
<dbReference type="AlphaFoldDB" id="A0A6P8R8I4"/>
<gene>
    <name evidence="5" type="primary">LOC117357949</name>
</gene>
<dbReference type="KEGG" id="gsh:117357949"/>
<proteinExistence type="predicted"/>
<sequence length="203" mass="23989">MHIFLGSKMCWVDSFVFHFCLVTQILNVSDKNMATTTVLNVEAEYISNLQQQIYFLELEANFLRKQTKKTTALQPRITSEAELMFQKLREMQSQAEGLRLELKRKEASLYIWRSELEQLRSQISYIEDGHSREKQSLVKEIIQLKQTKEQTDRQVSQKETEILLLRQELEKELTNENNKAQQIQAIQQGKRTTSNFNKDRETQ</sequence>
<name>A0A6P8R8I4_GEOSA</name>
<keyword evidence="1" id="KW-0175">Coiled coil</keyword>
<organism evidence="4 5">
    <name type="scientific">Geotrypetes seraphini</name>
    <name type="common">Gaboon caecilian</name>
    <name type="synonym">Caecilia seraphini</name>
    <dbReference type="NCBI Taxonomy" id="260995"/>
    <lineage>
        <taxon>Eukaryota</taxon>
        <taxon>Metazoa</taxon>
        <taxon>Chordata</taxon>
        <taxon>Craniata</taxon>
        <taxon>Vertebrata</taxon>
        <taxon>Euteleostomi</taxon>
        <taxon>Amphibia</taxon>
        <taxon>Gymnophiona</taxon>
        <taxon>Geotrypetes</taxon>
    </lineage>
</organism>
<keyword evidence="3" id="KW-0732">Signal</keyword>
<evidence type="ECO:0000313" key="4">
    <source>
        <dbReference type="Proteomes" id="UP000515159"/>
    </source>
</evidence>
<feature type="region of interest" description="Disordered" evidence="2">
    <location>
        <begin position="174"/>
        <end position="203"/>
    </location>
</feature>
<protein>
    <submittedName>
        <fullName evidence="5">Unconventional myosin-Vb-like isoform X1</fullName>
    </submittedName>
</protein>
<feature type="compositionally biased region" description="Low complexity" evidence="2">
    <location>
        <begin position="175"/>
        <end position="188"/>
    </location>
</feature>
<dbReference type="OrthoDB" id="2130396at2759"/>
<feature type="coiled-coil region" evidence="1">
    <location>
        <begin position="46"/>
        <end position="108"/>
    </location>
</feature>
<evidence type="ECO:0000256" key="1">
    <source>
        <dbReference type="SAM" id="Coils"/>
    </source>
</evidence>
<dbReference type="RefSeq" id="XP_033795126.1">
    <property type="nucleotide sequence ID" value="XM_033939235.1"/>
</dbReference>
<accession>A0A6P8R8I4</accession>
<dbReference type="InParanoid" id="A0A6P8R8I4"/>
<dbReference type="Proteomes" id="UP000515159">
    <property type="component" value="Chromosome 3"/>
</dbReference>
<feature type="signal peptide" evidence="3">
    <location>
        <begin position="1"/>
        <end position="24"/>
    </location>
</feature>
<dbReference type="GeneID" id="117357949"/>
<evidence type="ECO:0000256" key="2">
    <source>
        <dbReference type="SAM" id="MobiDB-lite"/>
    </source>
</evidence>
<evidence type="ECO:0000256" key="3">
    <source>
        <dbReference type="SAM" id="SignalP"/>
    </source>
</evidence>
<reference evidence="5" key="1">
    <citation type="submission" date="2025-08" db="UniProtKB">
        <authorList>
            <consortium name="RefSeq"/>
        </authorList>
    </citation>
    <scope>IDENTIFICATION</scope>
</reference>
<evidence type="ECO:0000313" key="5">
    <source>
        <dbReference type="RefSeq" id="XP_033795126.1"/>
    </source>
</evidence>